<dbReference type="GO" id="GO:0051020">
    <property type="term" value="F:GTPase binding"/>
    <property type="evidence" value="ECO:0007669"/>
    <property type="project" value="TreeGrafter"/>
</dbReference>
<dbReference type="InterPro" id="IPR037983">
    <property type="entry name" value="CBD_Rasip1/Radil"/>
</dbReference>
<dbReference type="SMART" id="SM01132">
    <property type="entry name" value="DIL"/>
    <property type="match status" value="1"/>
</dbReference>
<organism evidence="3 4">
    <name type="scientific">Bagarius yarrelli</name>
    <name type="common">Goonch</name>
    <name type="synonym">Bagrus yarrelli</name>
    <dbReference type="NCBI Taxonomy" id="175774"/>
    <lineage>
        <taxon>Eukaryota</taxon>
        <taxon>Metazoa</taxon>
        <taxon>Chordata</taxon>
        <taxon>Craniata</taxon>
        <taxon>Vertebrata</taxon>
        <taxon>Euteleostomi</taxon>
        <taxon>Actinopterygii</taxon>
        <taxon>Neopterygii</taxon>
        <taxon>Teleostei</taxon>
        <taxon>Ostariophysi</taxon>
        <taxon>Siluriformes</taxon>
        <taxon>Sisoridae</taxon>
        <taxon>Sisorinae</taxon>
        <taxon>Bagarius</taxon>
    </lineage>
</organism>
<evidence type="ECO:0000313" key="4">
    <source>
        <dbReference type="Proteomes" id="UP000319801"/>
    </source>
</evidence>
<protein>
    <submittedName>
        <fullName evidence="3">Ras-interacting protein 1</fullName>
    </submittedName>
</protein>
<dbReference type="Pfam" id="PF01843">
    <property type="entry name" value="DIL"/>
    <property type="match status" value="1"/>
</dbReference>
<dbReference type="GO" id="GO:0005911">
    <property type="term" value="C:cell-cell junction"/>
    <property type="evidence" value="ECO:0007669"/>
    <property type="project" value="TreeGrafter"/>
</dbReference>
<dbReference type="Gene3D" id="2.60.200.20">
    <property type="match status" value="1"/>
</dbReference>
<dbReference type="PANTHER" id="PTHR16027:SF12">
    <property type="entry name" value="RAS-INTERACTING PROTEIN 1"/>
    <property type="match status" value="1"/>
</dbReference>
<feature type="region of interest" description="Disordered" evidence="1">
    <location>
        <begin position="325"/>
        <end position="351"/>
    </location>
</feature>
<accession>A0A556V1P0</accession>
<feature type="compositionally biased region" description="Basic and acidic residues" evidence="1">
    <location>
        <begin position="13"/>
        <end position="25"/>
    </location>
</feature>
<proteinExistence type="predicted"/>
<sequence>MAGHTHVFGRKPTFREREKDRERERKGKRPLRVDTFLSSPDLLVRHLLVRRDSAVPEQPHGQALMRPFRGGAVSHNGVVLYREAVLKPGDIIGLGGHFLFLYRDPRVTPAPPLALALPLQMDGTVSFGPGNMMDRQEALRKYVGSTEAVLKFQANHADILLQEIISKNSTPDSGGGPLAPAYLLSLMIDHASKHLDPALTPQLLLKTANQIKAIVSLESEADFPPPSVEKLSSDLRSLMFWMANATELLNFFQVKVEALEKEWEFEAPGDPVLLADMDTCSDALAQLDDVIMHTFQQCVYHLTKTLYSLLPTLLDTNPFSSEKKEKDIAGLKDEDSHKVKEEGGEESDVTNLPPTVAGLVEVYRCSLQLTREACLSPPLTSQTFGYLFFFTNTSLLNTLLERDSLFSWARAVQIRTNLDLVLDWLQGVGLGDIASEFLKKLSNTVNFLCIPKTRLIQSSWSSLLEEHSLLSPAQLHHLLTHYKLGPARAPPSCWAPPPGTELGGDIFESFLDHPPLILPNETPSLDLTQPITNPELLKEVTRLRTFLWGLDQEEPPANQRTRL</sequence>
<feature type="compositionally biased region" description="Basic and acidic residues" evidence="1">
    <location>
        <begin position="325"/>
        <end position="342"/>
    </location>
</feature>
<dbReference type="InterPro" id="IPR052072">
    <property type="entry name" value="Vascular_dev_regulator"/>
</dbReference>
<feature type="domain" description="Dilute" evidence="2">
    <location>
        <begin position="205"/>
        <end position="513"/>
    </location>
</feature>
<dbReference type="PROSITE" id="PS51126">
    <property type="entry name" value="DILUTE"/>
    <property type="match status" value="1"/>
</dbReference>
<dbReference type="Proteomes" id="UP000319801">
    <property type="component" value="Unassembled WGS sequence"/>
</dbReference>
<dbReference type="InterPro" id="IPR002710">
    <property type="entry name" value="Dilute_dom"/>
</dbReference>
<dbReference type="CDD" id="cd15472">
    <property type="entry name" value="Myo5p-like_CBD_Rasip1"/>
    <property type="match status" value="1"/>
</dbReference>
<evidence type="ECO:0000256" key="1">
    <source>
        <dbReference type="SAM" id="MobiDB-lite"/>
    </source>
</evidence>
<reference evidence="3 4" key="1">
    <citation type="journal article" date="2019" name="Genome Biol. Evol.">
        <title>Whole-Genome Sequencing of the Giant Devil Catfish, Bagarius yarrelli.</title>
        <authorList>
            <person name="Jiang W."/>
            <person name="Lv Y."/>
            <person name="Cheng L."/>
            <person name="Yang K."/>
            <person name="Chao B."/>
            <person name="Wang X."/>
            <person name="Li Y."/>
            <person name="Pan X."/>
            <person name="You X."/>
            <person name="Zhang Y."/>
            <person name="Yang J."/>
            <person name="Li J."/>
            <person name="Zhang X."/>
            <person name="Liu S."/>
            <person name="Sun C."/>
            <person name="Yang J."/>
            <person name="Shi Q."/>
        </authorList>
    </citation>
    <scope>NUCLEOTIDE SEQUENCE [LARGE SCALE GENOMIC DNA]</scope>
    <source>
        <strain evidence="3">JWS20170419001</strain>
        <tissue evidence="3">Muscle</tissue>
    </source>
</reference>
<gene>
    <name evidence="3" type="ORF">Baya_11862</name>
</gene>
<evidence type="ECO:0000313" key="3">
    <source>
        <dbReference type="EMBL" id="TSR75268.1"/>
    </source>
</evidence>
<keyword evidence="4" id="KW-1185">Reference proteome</keyword>
<evidence type="ECO:0000259" key="2">
    <source>
        <dbReference type="PROSITE" id="PS51126"/>
    </source>
</evidence>
<dbReference type="GO" id="GO:0035024">
    <property type="term" value="P:negative regulation of Rho protein signal transduction"/>
    <property type="evidence" value="ECO:0007669"/>
    <property type="project" value="TreeGrafter"/>
</dbReference>
<comment type="caution">
    <text evidence="3">The sequence shown here is derived from an EMBL/GenBank/DDBJ whole genome shotgun (WGS) entry which is preliminary data.</text>
</comment>
<dbReference type="EMBL" id="VCAZ01000096">
    <property type="protein sequence ID" value="TSR75268.1"/>
    <property type="molecule type" value="Genomic_DNA"/>
</dbReference>
<name>A0A556V1P0_BAGYA</name>
<dbReference type="PANTHER" id="PTHR16027">
    <property type="entry name" value="DILUTE DOMAIN-CONTAINING PROTEIN YPR089W"/>
    <property type="match status" value="1"/>
</dbReference>
<feature type="region of interest" description="Disordered" evidence="1">
    <location>
        <begin position="1"/>
        <end position="30"/>
    </location>
</feature>
<dbReference type="AlphaFoldDB" id="A0A556V1P0"/>
<dbReference type="OrthoDB" id="8894374at2759"/>
<dbReference type="GO" id="GO:0001525">
    <property type="term" value="P:angiogenesis"/>
    <property type="evidence" value="ECO:0007669"/>
    <property type="project" value="TreeGrafter"/>
</dbReference>